<dbReference type="InterPro" id="IPR011650">
    <property type="entry name" value="Peptidase_M20_dimer"/>
</dbReference>
<dbReference type="Proteomes" id="UP000188879">
    <property type="component" value="Unassembled WGS sequence"/>
</dbReference>
<feature type="domain" description="Peptidase M20 dimerisation" evidence="3">
    <location>
        <begin position="197"/>
        <end position="286"/>
    </location>
</feature>
<dbReference type="PIRSF" id="PIRSF005962">
    <property type="entry name" value="Pept_M20D_amidohydro"/>
    <property type="match status" value="1"/>
</dbReference>
<dbReference type="Pfam" id="PF07687">
    <property type="entry name" value="M20_dimer"/>
    <property type="match status" value="1"/>
</dbReference>
<dbReference type="OrthoDB" id="9777385at2"/>
<dbReference type="AlphaFoldDB" id="A0A1V2GYJ3"/>
<feature type="binding site" evidence="2">
    <location>
        <position position="370"/>
    </location>
    <ligand>
        <name>Mn(2+)</name>
        <dbReference type="ChEBI" id="CHEBI:29035"/>
        <label>2</label>
    </ligand>
</feature>
<keyword evidence="1 4" id="KW-0378">Hydrolase</keyword>
<dbReference type="Gene3D" id="3.40.630.10">
    <property type="entry name" value="Zn peptidases"/>
    <property type="match status" value="1"/>
</dbReference>
<accession>A0A1V2GYJ3</accession>
<protein>
    <submittedName>
        <fullName evidence="4">N-acyl-L-amino acid amidohydrolase</fullName>
    </submittedName>
</protein>
<dbReference type="GO" id="GO:0019877">
    <property type="term" value="P:diaminopimelate biosynthetic process"/>
    <property type="evidence" value="ECO:0007669"/>
    <property type="project" value="UniProtKB-ARBA"/>
</dbReference>
<dbReference type="EMBL" id="MLCO01000201">
    <property type="protein sequence ID" value="ONG50135.1"/>
    <property type="molecule type" value="Genomic_DNA"/>
</dbReference>
<dbReference type="InterPro" id="IPR036264">
    <property type="entry name" value="Bact_exopeptidase_dim_dom"/>
</dbReference>
<dbReference type="PANTHER" id="PTHR11014">
    <property type="entry name" value="PEPTIDASE M20 FAMILY MEMBER"/>
    <property type="match status" value="1"/>
</dbReference>
<dbReference type="SUPFAM" id="SSF55031">
    <property type="entry name" value="Bacterial exopeptidase dimerisation domain"/>
    <property type="match status" value="1"/>
</dbReference>
<sequence length="397" mass="41565">MSTPDLPNDPGPALSARVAAIAPRLTEIRRDIHAHPELGFETVRTSGIVAEELRRLGLEPRTGIGRNGVVAEIQGGAPGPCLLIRADMDALPMQELTGLPYASTIPGRMHACGHDLHTATLIGVAAALLAEAPRLRGRIRLVFQPAEETSESGAEAMIADGAAEGADLALTLHNRPEMPVGSFGLTQGASTAACDDFEVTVRGTSGHAARPHAAADPIVAAALMIAGLQTVISREMNPAESAVLTVGHIVGGSTHNIIPDSCLFRGTVRSRSPAARDRAEAGLRRVCQGVAMAQNVAVDIDYLRGVPPLMNDPALVARAMESLTAQFGTAPRLEPGRSFGAEDFSYFTERMPGLQLYVGAGQPGRDDRVHNSDYQPDEGSIGLGATALARLAVDLLS</sequence>
<evidence type="ECO:0000313" key="5">
    <source>
        <dbReference type="Proteomes" id="UP000188879"/>
    </source>
</evidence>
<dbReference type="SUPFAM" id="SSF53187">
    <property type="entry name" value="Zn-dependent exopeptidases"/>
    <property type="match status" value="1"/>
</dbReference>
<dbReference type="NCBIfam" id="TIGR01891">
    <property type="entry name" value="amidohydrolases"/>
    <property type="match status" value="1"/>
</dbReference>
<evidence type="ECO:0000256" key="1">
    <source>
        <dbReference type="ARBA" id="ARBA00022801"/>
    </source>
</evidence>
<comment type="caution">
    <text evidence="4">The sequence shown here is derived from an EMBL/GenBank/DDBJ whole genome shotgun (WGS) entry which is preliminary data.</text>
</comment>
<reference evidence="4 5" key="1">
    <citation type="submission" date="2016-10" db="EMBL/GenBank/DDBJ databases">
        <title>Draft Genome sequence of Roseomonas sp. strain M3.</title>
        <authorList>
            <person name="Subhash Y."/>
            <person name="Lee S."/>
        </authorList>
    </citation>
    <scope>NUCLEOTIDE SEQUENCE [LARGE SCALE GENOMIC DNA]</scope>
    <source>
        <strain evidence="4 5">M3</strain>
    </source>
</reference>
<proteinExistence type="predicted"/>
<dbReference type="GO" id="GO:0046872">
    <property type="term" value="F:metal ion binding"/>
    <property type="evidence" value="ECO:0007669"/>
    <property type="project" value="UniProtKB-KW"/>
</dbReference>
<evidence type="ECO:0000313" key="4">
    <source>
        <dbReference type="EMBL" id="ONG50135.1"/>
    </source>
</evidence>
<gene>
    <name evidence="4" type="ORF">BKE38_19125</name>
</gene>
<keyword evidence="2" id="KW-0464">Manganese</keyword>
<dbReference type="InterPro" id="IPR002933">
    <property type="entry name" value="Peptidase_M20"/>
</dbReference>
<dbReference type="RefSeq" id="WP_076958910.1">
    <property type="nucleotide sequence ID" value="NZ_MLCO01000201.1"/>
</dbReference>
<keyword evidence="5" id="KW-1185">Reference proteome</keyword>
<dbReference type="Gene3D" id="3.30.70.360">
    <property type="match status" value="1"/>
</dbReference>
<comment type="cofactor">
    <cofactor evidence="2">
        <name>Mn(2+)</name>
        <dbReference type="ChEBI" id="CHEBI:29035"/>
    </cofactor>
    <text evidence="2">The Mn(2+) ion enhances activity.</text>
</comment>
<dbReference type="PANTHER" id="PTHR11014:SF63">
    <property type="entry name" value="METALLOPEPTIDASE, PUTATIVE (AFU_ORTHOLOGUE AFUA_6G09600)-RELATED"/>
    <property type="match status" value="1"/>
</dbReference>
<dbReference type="CDD" id="cd03886">
    <property type="entry name" value="M20_Acy1"/>
    <property type="match status" value="1"/>
</dbReference>
<keyword evidence="2" id="KW-0479">Metal-binding</keyword>
<dbReference type="Pfam" id="PF01546">
    <property type="entry name" value="Peptidase_M20"/>
    <property type="match status" value="1"/>
</dbReference>
<feature type="binding site" evidence="2">
    <location>
        <position position="112"/>
    </location>
    <ligand>
        <name>Mn(2+)</name>
        <dbReference type="ChEBI" id="CHEBI:29035"/>
        <label>2</label>
    </ligand>
</feature>
<evidence type="ECO:0000256" key="2">
    <source>
        <dbReference type="PIRSR" id="PIRSR005962-1"/>
    </source>
</evidence>
<dbReference type="GO" id="GO:0050118">
    <property type="term" value="F:N-acetyldiaminopimelate deacetylase activity"/>
    <property type="evidence" value="ECO:0007669"/>
    <property type="project" value="UniProtKB-ARBA"/>
</dbReference>
<feature type="binding site" evidence="2">
    <location>
        <position position="114"/>
    </location>
    <ligand>
        <name>Mn(2+)</name>
        <dbReference type="ChEBI" id="CHEBI:29035"/>
        <label>2</label>
    </ligand>
</feature>
<dbReference type="FunFam" id="3.30.70.360:FF:000001">
    <property type="entry name" value="N-acetyldiaminopimelate deacetylase"/>
    <property type="match status" value="1"/>
</dbReference>
<feature type="binding site" evidence="2">
    <location>
        <position position="148"/>
    </location>
    <ligand>
        <name>Mn(2+)</name>
        <dbReference type="ChEBI" id="CHEBI:29035"/>
        <label>2</label>
    </ligand>
</feature>
<name>A0A1V2GYJ3_9PROT</name>
<dbReference type="InterPro" id="IPR017439">
    <property type="entry name" value="Amidohydrolase"/>
</dbReference>
<organism evidence="4 5">
    <name type="scientific">Teichococcus deserti</name>
    <dbReference type="NCBI Taxonomy" id="1817963"/>
    <lineage>
        <taxon>Bacteria</taxon>
        <taxon>Pseudomonadati</taxon>
        <taxon>Pseudomonadota</taxon>
        <taxon>Alphaproteobacteria</taxon>
        <taxon>Acetobacterales</taxon>
        <taxon>Roseomonadaceae</taxon>
        <taxon>Roseomonas</taxon>
    </lineage>
</organism>
<feature type="binding site" evidence="2">
    <location>
        <position position="173"/>
    </location>
    <ligand>
        <name>Mn(2+)</name>
        <dbReference type="ChEBI" id="CHEBI:29035"/>
        <label>1</label>
    </ligand>
</feature>
<evidence type="ECO:0000259" key="3">
    <source>
        <dbReference type="Pfam" id="PF07687"/>
    </source>
</evidence>